<feature type="region of interest" description="Disordered" evidence="1">
    <location>
        <begin position="1"/>
        <end position="24"/>
    </location>
</feature>
<dbReference type="PIRSF" id="PIRSF000654">
    <property type="entry name" value="Integrin-linked_kinase"/>
    <property type="match status" value="1"/>
</dbReference>
<dbReference type="Proteomes" id="UP000257109">
    <property type="component" value="Unassembled WGS sequence"/>
</dbReference>
<dbReference type="InterPro" id="IPR001245">
    <property type="entry name" value="Ser-Thr/Tyr_kinase_cat_dom"/>
</dbReference>
<dbReference type="PROSITE" id="PS50011">
    <property type="entry name" value="PROTEIN_KINASE_DOM"/>
    <property type="match status" value="1"/>
</dbReference>
<dbReference type="PANTHER" id="PTHR44329">
    <property type="entry name" value="SERINE/THREONINE-PROTEIN KINASE TNNI3K-RELATED"/>
    <property type="match status" value="1"/>
</dbReference>
<proteinExistence type="predicted"/>
<evidence type="ECO:0000313" key="4">
    <source>
        <dbReference type="Proteomes" id="UP000257109"/>
    </source>
</evidence>
<organism evidence="3 4">
    <name type="scientific">Mucuna pruriens</name>
    <name type="common">Velvet bean</name>
    <name type="synonym">Dolichos pruriens</name>
    <dbReference type="NCBI Taxonomy" id="157652"/>
    <lineage>
        <taxon>Eukaryota</taxon>
        <taxon>Viridiplantae</taxon>
        <taxon>Streptophyta</taxon>
        <taxon>Embryophyta</taxon>
        <taxon>Tracheophyta</taxon>
        <taxon>Spermatophyta</taxon>
        <taxon>Magnoliopsida</taxon>
        <taxon>eudicotyledons</taxon>
        <taxon>Gunneridae</taxon>
        <taxon>Pentapetalae</taxon>
        <taxon>rosids</taxon>
        <taxon>fabids</taxon>
        <taxon>Fabales</taxon>
        <taxon>Fabaceae</taxon>
        <taxon>Papilionoideae</taxon>
        <taxon>50 kb inversion clade</taxon>
        <taxon>NPAAA clade</taxon>
        <taxon>indigoferoid/millettioid clade</taxon>
        <taxon>Phaseoleae</taxon>
        <taxon>Mucuna</taxon>
    </lineage>
</organism>
<dbReference type="STRING" id="157652.A0A371FZR5"/>
<name>A0A371FZR5_MUCPR</name>
<dbReference type="GO" id="GO:0005886">
    <property type="term" value="C:plasma membrane"/>
    <property type="evidence" value="ECO:0007669"/>
    <property type="project" value="TreeGrafter"/>
</dbReference>
<evidence type="ECO:0000256" key="1">
    <source>
        <dbReference type="SAM" id="MobiDB-lite"/>
    </source>
</evidence>
<comment type="caution">
    <text evidence="3">The sequence shown here is derived from an EMBL/GenBank/DDBJ whole genome shotgun (WGS) entry which is preliminary data.</text>
</comment>
<dbReference type="InterPro" id="IPR000719">
    <property type="entry name" value="Prot_kinase_dom"/>
</dbReference>
<dbReference type="EMBL" id="QJKJ01007252">
    <property type="protein sequence ID" value="RDX83768.1"/>
    <property type="molecule type" value="Genomic_DNA"/>
</dbReference>
<dbReference type="SMART" id="SM00220">
    <property type="entry name" value="S_TKc"/>
    <property type="match status" value="1"/>
</dbReference>
<keyword evidence="3" id="KW-0808">Transferase</keyword>
<gene>
    <name evidence="3" type="primary">STY17</name>
    <name evidence="3" type="ORF">CR513_35283</name>
</gene>
<dbReference type="Gene3D" id="1.10.510.10">
    <property type="entry name" value="Transferase(Phosphotransferase) domain 1"/>
    <property type="match status" value="1"/>
</dbReference>
<dbReference type="Pfam" id="PF07714">
    <property type="entry name" value="PK_Tyr_Ser-Thr"/>
    <property type="match status" value="1"/>
</dbReference>
<accession>A0A371FZR5</accession>
<dbReference type="Gene3D" id="3.30.200.20">
    <property type="entry name" value="Phosphorylase Kinase, domain 1"/>
    <property type="match status" value="1"/>
</dbReference>
<keyword evidence="3" id="KW-0418">Kinase</keyword>
<dbReference type="InterPro" id="IPR051681">
    <property type="entry name" value="Ser/Thr_Kinases-Pseudokinases"/>
</dbReference>
<dbReference type="PROSITE" id="PS00108">
    <property type="entry name" value="PROTEIN_KINASE_ST"/>
    <property type="match status" value="1"/>
</dbReference>
<dbReference type="InterPro" id="IPR011009">
    <property type="entry name" value="Kinase-like_dom_sf"/>
</dbReference>
<sequence length="415" mass="46803">MQSEGEVTPKMGSEVGAVSSKMMSSENLSSKSMIFRADKIDLKKLDVRLEKHFSRIFSKSIEAKRPKEAWEIDLAKLDLQYSIANGAYGYVYRGTYDTQDVAVKFLDWGEDGAATTAEIAALRASFWQEVTLWQKLDHPNVTKVQTYSFHNLFSCIYIHDYYLANSACSMLSFTLLSLFLLKVVKFVGASMSTSNLEIPLPTCGQNSTPSKACCLIAEFLPGGTLKQYLFKNRRNKLPYKDVIQLALDLSRGLSYLHAKQIVHRDIKSENMLLDANQNLKIADFGVSRVEATNQSEMTGETGTYGYMAPEVLNGKSYNRKCDVYSFGICLWEIYCCNMPYSKLSLAAVSCAVINQHLRPEIPRRCPSALANIMRKCWDAKPERRPEMHEVVKMLEAIDISKGSGMKHKDHSPFFS</sequence>
<feature type="domain" description="Protein kinase" evidence="2">
    <location>
        <begin position="77"/>
        <end position="414"/>
    </location>
</feature>
<dbReference type="SUPFAM" id="SSF56112">
    <property type="entry name" value="Protein kinase-like (PK-like)"/>
    <property type="match status" value="1"/>
</dbReference>
<reference evidence="3" key="1">
    <citation type="submission" date="2018-05" db="EMBL/GenBank/DDBJ databases">
        <title>Draft genome of Mucuna pruriens seed.</title>
        <authorList>
            <person name="Nnadi N.E."/>
            <person name="Vos R."/>
            <person name="Hasami M.H."/>
            <person name="Devisetty U.K."/>
            <person name="Aguiy J.C."/>
        </authorList>
    </citation>
    <scope>NUCLEOTIDE SEQUENCE [LARGE SCALE GENOMIC DNA]</scope>
    <source>
        <strain evidence="3">JCA_2017</strain>
    </source>
</reference>
<dbReference type="CDD" id="cd13999">
    <property type="entry name" value="STKc_MAP3K-like"/>
    <property type="match status" value="1"/>
</dbReference>
<dbReference type="GO" id="GO:0004674">
    <property type="term" value="F:protein serine/threonine kinase activity"/>
    <property type="evidence" value="ECO:0007669"/>
    <property type="project" value="TreeGrafter"/>
</dbReference>
<evidence type="ECO:0000313" key="3">
    <source>
        <dbReference type="EMBL" id="RDX83768.1"/>
    </source>
</evidence>
<keyword evidence="4" id="KW-1185">Reference proteome</keyword>
<feature type="non-terminal residue" evidence="3">
    <location>
        <position position="1"/>
    </location>
</feature>
<dbReference type="InterPro" id="IPR008271">
    <property type="entry name" value="Ser/Thr_kinase_AS"/>
</dbReference>
<feature type="non-terminal residue" evidence="3">
    <location>
        <position position="415"/>
    </location>
</feature>
<dbReference type="GO" id="GO:0005524">
    <property type="term" value="F:ATP binding"/>
    <property type="evidence" value="ECO:0007669"/>
    <property type="project" value="InterPro"/>
</dbReference>
<dbReference type="PRINTS" id="PR00109">
    <property type="entry name" value="TYRKINASE"/>
</dbReference>
<evidence type="ECO:0000259" key="2">
    <source>
        <dbReference type="PROSITE" id="PS50011"/>
    </source>
</evidence>
<dbReference type="AlphaFoldDB" id="A0A371FZR5"/>
<protein>
    <submittedName>
        <fullName evidence="3">Serine/threonine-protein kinase STY17</fullName>
    </submittedName>
</protein>
<dbReference type="PANTHER" id="PTHR44329:SF228">
    <property type="entry name" value="KINASE-LIKE PROTEIN"/>
    <property type="match status" value="1"/>
</dbReference>
<dbReference type="OrthoDB" id="4062651at2759"/>